<dbReference type="InterPro" id="IPR027417">
    <property type="entry name" value="P-loop_NTPase"/>
</dbReference>
<dbReference type="GO" id="GO:0016887">
    <property type="term" value="F:ATP hydrolysis activity"/>
    <property type="evidence" value="ECO:0007669"/>
    <property type="project" value="TreeGrafter"/>
</dbReference>
<keyword evidence="2" id="KW-0547">Nucleotide-binding</keyword>
<feature type="domain" description="Bacterial type II secretion system protein E" evidence="5">
    <location>
        <begin position="89"/>
        <end position="497"/>
    </location>
</feature>
<gene>
    <name evidence="6" type="ORF">BMSA_0055</name>
</gene>
<organism evidence="6">
    <name type="scientific">Vibrio sp. 23023</name>
    <dbReference type="NCBI Taxonomy" id="452803"/>
    <lineage>
        <taxon>Bacteria</taxon>
        <taxon>Pseudomonadati</taxon>
        <taxon>Pseudomonadota</taxon>
        <taxon>Gammaproteobacteria</taxon>
        <taxon>Vibrionales</taxon>
        <taxon>Vibrionaceae</taxon>
        <taxon>Vibrio</taxon>
    </lineage>
</organism>
<geneLocation type="plasmid" evidence="6">
    <name>p23023</name>
</geneLocation>
<evidence type="ECO:0000256" key="3">
    <source>
        <dbReference type="ARBA" id="ARBA00022840"/>
    </source>
</evidence>
<dbReference type="AlphaFoldDB" id="A9M4S3"/>
<dbReference type="EMBL" id="CP000755">
    <property type="protein sequence ID" value="ABX77025.1"/>
    <property type="molecule type" value="Genomic_DNA"/>
</dbReference>
<accession>A9M4S3</accession>
<sequence length="544" mass="61340">METLLLDEQLKTFYFDNRTTIALESGAILTSRYDSPSLVPMRDYLTNNKTLLSGKFRGVLPTVTLVSQERIDTLLDLGLNHDKSQVTTENDSYVAQRYRDMLTKAANLGSSDIHIELYEHETQILVGVDGRRVFLYDPIPEHDYGERLFSYIFTSAATEKDDDYVARNPNNGRLEETLIIDGERRETIWRASYIPANRGGKVTLRWLNANVSLPSLDDLGWNEGHVAQMRRYLTYPSGVCIISGKTGSGKSTALASALSEIDKTRAVHTLEDPIEFDLGIMQTTVSPDRTIHGESDPRGYGFYSKVLLRHALDVEMHGECRDEKGAMELVRKGETGQLMFTTLHTSSAIGIAHTLTEQMHIPPAVIAAPDLMRLWICQTLVRTLCPHCKMTHEQAKHYHTEHGTLARFTALADAAHQLCDGEVEQVRYRHEQGCNACKQGEKGRTAIVEMIVLDDEDRHFILNKDYLNWQTALKKKGFKDLKWHAMTKIKTGWVDIETASTRINHLLPLSSQDIYQTFSSSPAVPSLGDTHHEDELTLNPPTLT</sequence>
<dbReference type="InterPro" id="IPR001482">
    <property type="entry name" value="T2SS/T4SS_dom"/>
</dbReference>
<evidence type="ECO:0000259" key="5">
    <source>
        <dbReference type="Pfam" id="PF00437"/>
    </source>
</evidence>
<evidence type="ECO:0000313" key="6">
    <source>
        <dbReference type="EMBL" id="ABX77025.1"/>
    </source>
</evidence>
<keyword evidence="6" id="KW-0614">Plasmid</keyword>
<evidence type="ECO:0000256" key="2">
    <source>
        <dbReference type="ARBA" id="ARBA00022741"/>
    </source>
</evidence>
<dbReference type="SUPFAM" id="SSF52540">
    <property type="entry name" value="P-loop containing nucleoside triphosphate hydrolases"/>
    <property type="match status" value="1"/>
</dbReference>
<evidence type="ECO:0000256" key="1">
    <source>
        <dbReference type="ARBA" id="ARBA00006611"/>
    </source>
</evidence>
<dbReference type="GO" id="GO:0005524">
    <property type="term" value="F:ATP binding"/>
    <property type="evidence" value="ECO:0007669"/>
    <property type="project" value="UniProtKB-KW"/>
</dbReference>
<dbReference type="Gene3D" id="3.40.50.300">
    <property type="entry name" value="P-loop containing nucleotide triphosphate hydrolases"/>
    <property type="match status" value="1"/>
</dbReference>
<protein>
    <submittedName>
        <fullName evidence="6">Hypothetical Type II secretion protein</fullName>
    </submittedName>
</protein>
<dbReference type="PANTHER" id="PTHR30258:SF3">
    <property type="entry name" value="SLL1921 PROTEIN"/>
    <property type="match status" value="1"/>
</dbReference>
<keyword evidence="3" id="KW-0067">ATP-binding</keyword>
<dbReference type="GO" id="GO:0005886">
    <property type="term" value="C:plasma membrane"/>
    <property type="evidence" value="ECO:0007669"/>
    <property type="project" value="TreeGrafter"/>
</dbReference>
<name>A9M4S3_9VIBR</name>
<dbReference type="Gene3D" id="3.30.450.90">
    <property type="match status" value="1"/>
</dbReference>
<feature type="region of interest" description="Disordered" evidence="4">
    <location>
        <begin position="525"/>
        <end position="544"/>
    </location>
</feature>
<dbReference type="RefSeq" id="WP_012219837.1">
    <property type="nucleotide sequence ID" value="NC_010112.1"/>
</dbReference>
<dbReference type="Pfam" id="PF00437">
    <property type="entry name" value="T2SSE"/>
    <property type="match status" value="1"/>
</dbReference>
<evidence type="ECO:0000256" key="4">
    <source>
        <dbReference type="SAM" id="MobiDB-lite"/>
    </source>
</evidence>
<comment type="similarity">
    <text evidence="1">Belongs to the GSP E family.</text>
</comment>
<reference evidence="6" key="1">
    <citation type="journal article" date="2007" name="Appl. Environ. Microbiol.">
        <title>Sequence characterization and comparative analysis of three plasmids isolated from environmental Vibrio spp.</title>
        <authorList>
            <person name="Hazen T.H."/>
            <person name="Wu D."/>
            <person name="Eisen J.A."/>
            <person name="Sobecky P.A."/>
        </authorList>
    </citation>
    <scope>NUCLEOTIDE SEQUENCE [LARGE SCALE GENOMIC DNA]</scope>
    <source>
        <strain evidence="6">23023</strain>
        <plasmid evidence="6">p23023</plasmid>
    </source>
</reference>
<dbReference type="PANTHER" id="PTHR30258">
    <property type="entry name" value="TYPE II SECRETION SYSTEM PROTEIN GSPE-RELATED"/>
    <property type="match status" value="1"/>
</dbReference>
<proteinExistence type="inferred from homology"/>